<evidence type="ECO:0000256" key="5">
    <source>
        <dbReference type="SAM" id="MobiDB-lite"/>
    </source>
</evidence>
<dbReference type="PANTHER" id="PTHR24121">
    <property type="entry name" value="NO MECHANORECEPTOR POTENTIAL C, ISOFORM D-RELATED"/>
    <property type="match status" value="1"/>
</dbReference>
<sequence>KHTVVAPDYRTETQSQDQQINFQIFHKAIFNTAAMSDTEDRNSGRELGEHEDEDSDEEESDEEDDLTRKTKLATDQMISVFNGKTTEEDVDKFFHDHQRVLTQEAGGHGTFVHKIIQLVYDKAIKASDVKPLIKKLMESSPDLIRTKNDDKRNPLYHAIHLKKYTWKLVDYMLKSCPDPIAIADALEVPCGEDRSAKTCLTLAFEKGLREEVLKNLVSHASQKALELRDGSGRTPFHYAVQYDQCSDERVDVVKLFLEKDGDLVKQHKASGTSKPLETFLDFKYKRREDKTEYSVYGEHKRTAKAHHQHMEEVAKLEREAKLRDPDPERGDTKMASLTLLMKDKEILKGGVDKGPKSRAPEDRERKAKNPDRERDSLKKEVQYIDENEKRRQELKEQERAVLEQRGKEDKRHPKEKDPKERVRQAKDPKATIGGSTLITPKGSSEHAPNTPLKRVITQTFDGNTDDERKRKSKAASSKKSSAKGQDSKVLARNSIKILTLLKLHYMRTRSIKMATSFLHGKKFHQEFQIFFDYRGLPAEITDSVFNERFGEGPNHGMRFDEVLMYVRFPNVTVIRSGRKAPKPREPDRPAVRQDMEFFFKWLYAKGVRRILRVEVEESEKRYHSDESIQTSLERFVVEHLDWQKTDLDPRVICQLGSKAHHPSYEDGEGSRSNGLRSQLREVTLKWSGNNAVLRGWSESEGLPLLEKLETVNLNIPPKSEMFDTTPWIATNLEEFRVRLNRNSNINANKAIDIASSKQLDNTEPTSQPNGDTKATRPRPERNIDVRHRQGKKGAEVSVSATGAAKASGRLNLMTEHEWIKCMEGFATCMSDLWTKTDKLSRSKLGQTPNASIDERAKNDLESLVKPVVVALIDDGVDSCDPAFAGRAIEGVTFDYEDRAVGQYYISGKGHGTEMARMICKVCPMASIYSIRLKMHSSPDKGVSTIDAFSAALAIEAALEKNATIISMSWTLPVPAEGSDEKKLLDSVLERACKQKVLMFCSSSDLISDTDHYPSAFRRNRFFVIGAAHDDGSAYGHAGKDNDFIFPGVNVNTSSGRNLHLYLADKTSATEESTGSSIATALAAGLAAMITYCFKASALYTVMTRMQQGNEYMIRPELVKRADVERITEHDVLKAAFSRIGKVESGQFIQVWDRFGPASKFLEDESKSEEEKLGHIMNLCSNLIER</sequence>
<feature type="region of interest" description="Disordered" evidence="5">
    <location>
        <begin position="317"/>
        <end position="487"/>
    </location>
</feature>
<dbReference type="Gene3D" id="1.25.40.20">
    <property type="entry name" value="Ankyrin repeat-containing domain"/>
    <property type="match status" value="1"/>
</dbReference>
<evidence type="ECO:0000256" key="2">
    <source>
        <dbReference type="ARBA" id="ARBA00022801"/>
    </source>
</evidence>
<proteinExistence type="predicted"/>
<accession>A0A9P7KX55</accession>
<gene>
    <name evidence="7" type="ORF">KAF25_008638</name>
</gene>
<comment type="caution">
    <text evidence="7">The sequence shown here is derived from an EMBL/GenBank/DDBJ whole genome shotgun (WGS) entry which is preliminary data.</text>
</comment>
<feature type="compositionally biased region" description="Basic and acidic residues" evidence="5">
    <location>
        <begin position="38"/>
        <end position="48"/>
    </location>
</feature>
<keyword evidence="8" id="KW-1185">Reference proteome</keyword>
<evidence type="ECO:0000256" key="1">
    <source>
        <dbReference type="ARBA" id="ARBA00022670"/>
    </source>
</evidence>
<feature type="compositionally biased region" description="Basic and acidic residues" evidence="5">
    <location>
        <begin position="317"/>
        <end position="332"/>
    </location>
</feature>
<dbReference type="InterPro" id="IPR000209">
    <property type="entry name" value="Peptidase_S8/S53_dom"/>
</dbReference>
<organism evidence="7 8">
    <name type="scientific">Fusarium avenaceum</name>
    <dbReference type="NCBI Taxonomy" id="40199"/>
    <lineage>
        <taxon>Eukaryota</taxon>
        <taxon>Fungi</taxon>
        <taxon>Dikarya</taxon>
        <taxon>Ascomycota</taxon>
        <taxon>Pezizomycotina</taxon>
        <taxon>Sordariomycetes</taxon>
        <taxon>Hypocreomycetidae</taxon>
        <taxon>Hypocreales</taxon>
        <taxon>Nectriaceae</taxon>
        <taxon>Fusarium</taxon>
        <taxon>Fusarium tricinctum species complex</taxon>
    </lineage>
</organism>
<dbReference type="PANTHER" id="PTHR24121:SF23">
    <property type="entry name" value="NO MECHANORECEPTOR POTENTIAL C, ISOFORM H"/>
    <property type="match status" value="1"/>
</dbReference>
<feature type="compositionally biased region" description="Basic and acidic residues" evidence="5">
    <location>
        <begin position="341"/>
        <end position="429"/>
    </location>
</feature>
<evidence type="ECO:0000256" key="3">
    <source>
        <dbReference type="ARBA" id="ARBA00022825"/>
    </source>
</evidence>
<feature type="compositionally biased region" description="Basic and acidic residues" evidence="5">
    <location>
        <begin position="773"/>
        <end position="787"/>
    </location>
</feature>
<feature type="region of interest" description="Disordered" evidence="5">
    <location>
        <begin position="35"/>
        <end position="68"/>
    </location>
</feature>
<evidence type="ECO:0000313" key="7">
    <source>
        <dbReference type="EMBL" id="KAG5664904.1"/>
    </source>
</evidence>
<feature type="non-terminal residue" evidence="7">
    <location>
        <position position="1"/>
    </location>
</feature>
<keyword evidence="4" id="KW-0040">ANK repeat</keyword>
<dbReference type="InterPro" id="IPR036852">
    <property type="entry name" value="Peptidase_S8/S53_dom_sf"/>
</dbReference>
<dbReference type="PROSITE" id="PS50088">
    <property type="entry name" value="ANK_REPEAT"/>
    <property type="match status" value="1"/>
</dbReference>
<feature type="compositionally biased region" description="Low complexity" evidence="5">
    <location>
        <begin position="474"/>
        <end position="483"/>
    </location>
</feature>
<feature type="compositionally biased region" description="Acidic residues" evidence="5">
    <location>
        <begin position="49"/>
        <end position="65"/>
    </location>
</feature>
<dbReference type="SUPFAM" id="SSF48403">
    <property type="entry name" value="Ankyrin repeat"/>
    <property type="match status" value="1"/>
</dbReference>
<dbReference type="GO" id="GO:0004252">
    <property type="term" value="F:serine-type endopeptidase activity"/>
    <property type="evidence" value="ECO:0007669"/>
    <property type="project" value="InterPro"/>
</dbReference>
<evidence type="ECO:0000259" key="6">
    <source>
        <dbReference type="Pfam" id="PF00082"/>
    </source>
</evidence>
<keyword evidence="3" id="KW-0720">Serine protease</keyword>
<dbReference type="EMBL" id="JAGPUO010000002">
    <property type="protein sequence ID" value="KAG5664904.1"/>
    <property type="molecule type" value="Genomic_DNA"/>
</dbReference>
<dbReference type="InterPro" id="IPR015500">
    <property type="entry name" value="Peptidase_S8_subtilisin-rel"/>
</dbReference>
<keyword evidence="2" id="KW-0378">Hydrolase</keyword>
<dbReference type="PROSITE" id="PS00136">
    <property type="entry name" value="SUBTILASE_ASP"/>
    <property type="match status" value="1"/>
</dbReference>
<feature type="repeat" description="ANK" evidence="4">
    <location>
        <begin position="231"/>
        <end position="268"/>
    </location>
</feature>
<dbReference type="InterPro" id="IPR002110">
    <property type="entry name" value="Ankyrin_rpt"/>
</dbReference>
<reference evidence="7" key="1">
    <citation type="submission" date="2021-04" db="EMBL/GenBank/DDBJ databases">
        <title>Draft genome of Fusarium avenaceum strain F156N33, isolated from an atmospheric sample in Virginia.</title>
        <authorList>
            <person name="Yang S."/>
            <person name="Vinatzer B.A."/>
            <person name="Coleman J."/>
        </authorList>
    </citation>
    <scope>NUCLEOTIDE SEQUENCE</scope>
    <source>
        <strain evidence="7">F156N33</strain>
    </source>
</reference>
<dbReference type="AlphaFoldDB" id="A0A9P7KX55"/>
<dbReference type="Gene3D" id="3.40.50.200">
    <property type="entry name" value="Peptidase S8/S53 domain"/>
    <property type="match status" value="1"/>
</dbReference>
<dbReference type="InterPro" id="IPR023827">
    <property type="entry name" value="Peptidase_S8_Asp-AS"/>
</dbReference>
<dbReference type="SMART" id="SM00248">
    <property type="entry name" value="ANK"/>
    <property type="match status" value="3"/>
</dbReference>
<evidence type="ECO:0000313" key="8">
    <source>
        <dbReference type="Proteomes" id="UP000782241"/>
    </source>
</evidence>
<dbReference type="Pfam" id="PF00082">
    <property type="entry name" value="Peptidase_S8"/>
    <property type="match status" value="1"/>
</dbReference>
<name>A0A9P7KX55_9HYPO</name>
<dbReference type="GO" id="GO:0006508">
    <property type="term" value="P:proteolysis"/>
    <property type="evidence" value="ECO:0007669"/>
    <property type="project" value="UniProtKB-KW"/>
</dbReference>
<evidence type="ECO:0000256" key="4">
    <source>
        <dbReference type="PROSITE-ProRule" id="PRU00023"/>
    </source>
</evidence>
<dbReference type="InterPro" id="IPR036770">
    <property type="entry name" value="Ankyrin_rpt-contain_sf"/>
</dbReference>
<dbReference type="SUPFAM" id="SSF52743">
    <property type="entry name" value="Subtilisin-like"/>
    <property type="match status" value="1"/>
</dbReference>
<feature type="compositionally biased region" description="Polar residues" evidence="5">
    <location>
        <begin position="755"/>
        <end position="772"/>
    </location>
</feature>
<dbReference type="Proteomes" id="UP000782241">
    <property type="component" value="Unassembled WGS sequence"/>
</dbReference>
<feature type="domain" description="Peptidase S8/S53" evidence="6">
    <location>
        <begin position="867"/>
        <end position="1094"/>
    </location>
</feature>
<protein>
    <recommendedName>
        <fullName evidence="6">Peptidase S8/S53 domain-containing protein</fullName>
    </recommendedName>
</protein>
<feature type="region of interest" description="Disordered" evidence="5">
    <location>
        <begin position="755"/>
        <end position="800"/>
    </location>
</feature>
<feature type="compositionally biased region" description="Polar residues" evidence="5">
    <location>
        <begin position="433"/>
        <end position="442"/>
    </location>
</feature>
<dbReference type="PRINTS" id="PR00723">
    <property type="entry name" value="SUBTILISIN"/>
</dbReference>
<keyword evidence="1" id="KW-0645">Protease</keyword>